<dbReference type="Proteomes" id="UP000006552">
    <property type="component" value="Plasmid 2"/>
</dbReference>
<dbReference type="AlphaFoldDB" id="Q5NW74"/>
<organism evidence="1 2">
    <name type="scientific">Aromatoleum aromaticum (strain DSM 19018 / LMG 30748 / EbN1)</name>
    <name type="common">Azoarcus sp. (strain EbN1)</name>
    <dbReference type="NCBI Taxonomy" id="76114"/>
    <lineage>
        <taxon>Bacteria</taxon>
        <taxon>Pseudomonadati</taxon>
        <taxon>Pseudomonadota</taxon>
        <taxon>Betaproteobacteria</taxon>
        <taxon>Rhodocyclales</taxon>
        <taxon>Rhodocyclaceae</taxon>
        <taxon>Aromatoleum</taxon>
    </lineage>
</organism>
<evidence type="ECO:0000313" key="1">
    <source>
        <dbReference type="EMBL" id="CAI10690.1"/>
    </source>
</evidence>
<dbReference type="HOGENOM" id="CLU_1683017_0_0_4"/>
<proteinExistence type="predicted"/>
<gene>
    <name evidence="1" type="ORF">p2A337</name>
</gene>
<geneLocation type="plasmid" evidence="2">
    <name>pAzo2</name>
</geneLocation>
<dbReference type="EMBL" id="CR555308">
    <property type="protein sequence ID" value="CAI10690.1"/>
    <property type="molecule type" value="Genomic_DNA"/>
</dbReference>
<evidence type="ECO:0000313" key="2">
    <source>
        <dbReference type="Proteomes" id="UP000006552"/>
    </source>
</evidence>
<dbReference type="KEGG" id="eba:p2A337"/>
<reference evidence="1 2" key="1">
    <citation type="journal article" date="2005" name="Arch. Microbiol.">
        <title>The genome sequence of an anaerobic aromatic-degrading denitrifying bacterium, strain EbN1.</title>
        <authorList>
            <person name="Rabus R."/>
            <person name="Kube M."/>
            <person name="Heider J."/>
            <person name="Beck A."/>
            <person name="Heitmann K."/>
            <person name="Widdel F."/>
            <person name="Reinhardt R."/>
        </authorList>
    </citation>
    <scope>NUCLEOTIDE SEQUENCE [LARGE SCALE GENOMIC DNA]</scope>
    <source>
        <strain evidence="1 2">EbN1</strain>
        <plasmid evidence="2">Plasmid pAzo2</plasmid>
    </source>
</reference>
<sequence>MSRPTLGQTVHVGGSGSCKPGADHTFFPAISFMTSISRSRSASNFFSRAFSCSSWRSRLTSSGVHRPEVLAPRVDRLLAHPVLLRHFGDRRLIRFAQDRHRLGFRESALSHDFLFLLEAILSSFTWSENPLAGQPSVAVGSRSECRLRVRRRATAR</sequence>
<keyword evidence="2" id="KW-1185">Reference proteome</keyword>
<accession>Q5NW74</accession>
<keyword evidence="1" id="KW-0614">Plasmid</keyword>
<dbReference type="PROSITE" id="PS51257">
    <property type="entry name" value="PROKAR_LIPOPROTEIN"/>
    <property type="match status" value="1"/>
</dbReference>
<protein>
    <submittedName>
        <fullName evidence="1">Uncharacterized protein</fullName>
    </submittedName>
</protein>
<name>Q5NW74_AROAE</name>